<evidence type="ECO:0000313" key="6">
    <source>
        <dbReference type="EMBL" id="KAB8125807.1"/>
    </source>
</evidence>
<reference evidence="6 7" key="1">
    <citation type="submission" date="2019-10" db="EMBL/GenBank/DDBJ databases">
        <title>Gracilibacillus sp. nov. isolated from rice seeds.</title>
        <authorList>
            <person name="He S."/>
        </authorList>
    </citation>
    <scope>NUCLEOTIDE SEQUENCE [LARGE SCALE GENOMIC DNA]</scope>
    <source>
        <strain evidence="6 7">TD8</strain>
    </source>
</reference>
<dbReference type="PANTHER" id="PTHR24104:SF25">
    <property type="entry name" value="PROTEIN LIN-41"/>
    <property type="match status" value="1"/>
</dbReference>
<dbReference type="PROSITE" id="PS51125">
    <property type="entry name" value="NHL"/>
    <property type="match status" value="2"/>
</dbReference>
<dbReference type="InterPro" id="IPR013658">
    <property type="entry name" value="SGL"/>
</dbReference>
<dbReference type="GO" id="GO:0008270">
    <property type="term" value="F:zinc ion binding"/>
    <property type="evidence" value="ECO:0007669"/>
    <property type="project" value="UniProtKB-KW"/>
</dbReference>
<accession>A0A7C8KR52</accession>
<dbReference type="OrthoDB" id="9799230at2"/>
<dbReference type="RefSeq" id="WP_153406946.1">
    <property type="nucleotide sequence ID" value="NZ_ML762457.1"/>
</dbReference>
<comment type="caution">
    <text evidence="6">The sequence shown here is derived from an EMBL/GenBank/DDBJ whole genome shotgun (WGS) entry which is preliminary data.</text>
</comment>
<evidence type="ECO:0000259" key="5">
    <source>
        <dbReference type="Pfam" id="PF08450"/>
    </source>
</evidence>
<gene>
    <name evidence="6" type="ORF">F9U64_21570</name>
</gene>
<dbReference type="EMBL" id="WEID01000125">
    <property type="protein sequence ID" value="KAB8125807.1"/>
    <property type="molecule type" value="Genomic_DNA"/>
</dbReference>
<keyword evidence="4" id="KW-0732">Signal</keyword>
<keyword evidence="3" id="KW-0812">Transmembrane</keyword>
<evidence type="ECO:0000256" key="4">
    <source>
        <dbReference type="SAM" id="SignalP"/>
    </source>
</evidence>
<evidence type="ECO:0000313" key="7">
    <source>
        <dbReference type="Proteomes" id="UP000480246"/>
    </source>
</evidence>
<dbReference type="Gene3D" id="1.25.40.10">
    <property type="entry name" value="Tetratricopeptide repeat domain"/>
    <property type="match status" value="1"/>
</dbReference>
<evidence type="ECO:0000256" key="1">
    <source>
        <dbReference type="ARBA" id="ARBA00022737"/>
    </source>
</evidence>
<dbReference type="SUPFAM" id="SSF101898">
    <property type="entry name" value="NHL repeat"/>
    <property type="match status" value="1"/>
</dbReference>
<feature type="transmembrane region" description="Helical" evidence="3">
    <location>
        <begin position="455"/>
        <end position="475"/>
    </location>
</feature>
<dbReference type="PANTHER" id="PTHR24104">
    <property type="entry name" value="E3 UBIQUITIN-PROTEIN LIGASE NHLRC1-RELATED"/>
    <property type="match status" value="1"/>
</dbReference>
<dbReference type="Proteomes" id="UP000480246">
    <property type="component" value="Unassembled WGS sequence"/>
</dbReference>
<evidence type="ECO:0000256" key="3">
    <source>
        <dbReference type="SAM" id="Phobius"/>
    </source>
</evidence>
<feature type="domain" description="SMP-30/Gluconolactonase/LRE-like region" evidence="5">
    <location>
        <begin position="76"/>
        <end position="157"/>
    </location>
</feature>
<dbReference type="Pfam" id="PF08450">
    <property type="entry name" value="SGL"/>
    <property type="match status" value="1"/>
</dbReference>
<keyword evidence="3" id="KW-0472">Membrane</keyword>
<protein>
    <submittedName>
        <fullName evidence="6">Gluconolactonase</fullName>
    </submittedName>
</protein>
<feature type="repeat" description="NHL" evidence="2">
    <location>
        <begin position="53"/>
        <end position="96"/>
    </location>
</feature>
<feature type="repeat" description="NHL" evidence="2">
    <location>
        <begin position="107"/>
        <end position="145"/>
    </location>
</feature>
<proteinExistence type="predicted"/>
<dbReference type="InterPro" id="IPR001258">
    <property type="entry name" value="NHL_repeat"/>
</dbReference>
<dbReference type="SUPFAM" id="SSF48452">
    <property type="entry name" value="TPR-like"/>
    <property type="match status" value="1"/>
</dbReference>
<evidence type="ECO:0000256" key="2">
    <source>
        <dbReference type="PROSITE-ProRule" id="PRU00504"/>
    </source>
</evidence>
<dbReference type="Gene3D" id="2.120.10.30">
    <property type="entry name" value="TolB, C-terminal domain"/>
    <property type="match status" value="1"/>
</dbReference>
<name>A0A7C8KR52_9BACI</name>
<keyword evidence="7" id="KW-1185">Reference proteome</keyword>
<feature type="chain" id="PRO_5028855730" evidence="4">
    <location>
        <begin position="29"/>
        <end position="491"/>
    </location>
</feature>
<sequence length="491" mass="55715">MVRYHTLTRIIVAFALFLCLFSPIEASAAVSYPSYNYSYWENTDPSPLPYTPEKVIDGRGTSYGLLNSPEDVFVSKDNTLYIVDSGNNRIIVLDENYELIQVIDTFQNGTSTDQFNDPKGIFVTEEGSIYVADTGNQRVIELTEEGEFIREIGAPQSDVIRTGFEYHPIKIAVDKADRIYVIGRGVYDGIIEFDSDGIFTGFIGANRVRFNPIDYVWRIIATEEQREKMALFIPIEFNNLDIDEEGFIYTTNAEEDTSTPIQRLNPTGEDVLRKEGYHELIGDLEYAHTGSSAGTSTFVDVSINQFGMYSALDIKRGRVFTYDEDGNLLYIFGQLGDQVGTFRTPVAIDQLGEDIIVLDKGNHRLTVFKPTVFGSHVNQAVHYYNQGDDQASAEYWKEVLQLNANYEIAYIGIGKSLLMEGKNKEAMTYFKNGHSRSYYSKAYKRYRQEILREHFGLGMTVMVCFFLCVASLITFRKIKRRKVSGVENGMD</sequence>
<dbReference type="InterPro" id="IPR011990">
    <property type="entry name" value="TPR-like_helical_dom_sf"/>
</dbReference>
<dbReference type="InterPro" id="IPR050952">
    <property type="entry name" value="TRIM-NHL_E3_ligases"/>
</dbReference>
<dbReference type="CDD" id="cd05819">
    <property type="entry name" value="NHL"/>
    <property type="match status" value="1"/>
</dbReference>
<feature type="signal peptide" evidence="4">
    <location>
        <begin position="1"/>
        <end position="28"/>
    </location>
</feature>
<keyword evidence="1" id="KW-0677">Repeat</keyword>
<dbReference type="InterPro" id="IPR011042">
    <property type="entry name" value="6-blade_b-propeller_TolB-like"/>
</dbReference>
<keyword evidence="3" id="KW-1133">Transmembrane helix</keyword>
<organism evidence="6 7">
    <name type="scientific">Gracilibacillus oryzae</name>
    <dbReference type="NCBI Taxonomy" id="1672701"/>
    <lineage>
        <taxon>Bacteria</taxon>
        <taxon>Bacillati</taxon>
        <taxon>Bacillota</taxon>
        <taxon>Bacilli</taxon>
        <taxon>Bacillales</taxon>
        <taxon>Bacillaceae</taxon>
        <taxon>Gracilibacillus</taxon>
    </lineage>
</organism>
<dbReference type="AlphaFoldDB" id="A0A7C8KR52"/>